<dbReference type="NCBIfam" id="TIGR01509">
    <property type="entry name" value="HAD-SF-IA-v3"/>
    <property type="match status" value="1"/>
</dbReference>
<gene>
    <name evidence="1" type="ORF">IWW36_002329</name>
</gene>
<sequence length="225" mass="24779">MAAQIKAQGLLFDLDGTLISSIPITEQVYTHHSSKHNVDARKVLEFCHGVPTLQVLQKFFPSETHTPEYAAQLEQECAEHLDGIEEIKGALKLTRQMPLDKWAVFTSGMPFLAIPRMEYLQMPIPQVFITPVDIANGKPMPDGYLLAAKRLQRDISQCLVFEDAVAGVKAGKDAGAIVVGVRTHLKAEQLIAAGASYTVKDMTKINVTQIPEDPNTLLVSIDEEE</sequence>
<evidence type="ECO:0000313" key="1">
    <source>
        <dbReference type="EMBL" id="KAJ2849855.1"/>
    </source>
</evidence>
<dbReference type="PANTHER" id="PTHR43481:SF4">
    <property type="entry name" value="GLYCEROL-1-PHOSPHATE PHOSPHOHYDROLASE 1-RELATED"/>
    <property type="match status" value="1"/>
</dbReference>
<protein>
    <submittedName>
        <fullName evidence="1">Uncharacterized protein</fullName>
    </submittedName>
</protein>
<proteinExistence type="predicted"/>
<dbReference type="Gene3D" id="1.10.150.240">
    <property type="entry name" value="Putative phosphatase, domain 2"/>
    <property type="match status" value="1"/>
</dbReference>
<comment type="caution">
    <text evidence="1">The sequence shown here is derived from an EMBL/GenBank/DDBJ whole genome shotgun (WGS) entry which is preliminary data.</text>
</comment>
<dbReference type="OrthoDB" id="40579at2759"/>
<dbReference type="GO" id="GO:0050308">
    <property type="term" value="F:sugar-phosphatase activity"/>
    <property type="evidence" value="ECO:0007669"/>
    <property type="project" value="TreeGrafter"/>
</dbReference>
<dbReference type="InterPro" id="IPR051806">
    <property type="entry name" value="HAD-like_SPP"/>
</dbReference>
<dbReference type="SFLD" id="SFLDG01129">
    <property type="entry name" value="C1.5:_HAD__Beta-PGM__Phosphata"/>
    <property type="match status" value="1"/>
</dbReference>
<dbReference type="InterPro" id="IPR023198">
    <property type="entry name" value="PGP-like_dom2"/>
</dbReference>
<keyword evidence="2" id="KW-1185">Reference proteome</keyword>
<dbReference type="InterPro" id="IPR036412">
    <property type="entry name" value="HAD-like_sf"/>
</dbReference>
<dbReference type="Proteomes" id="UP001139887">
    <property type="component" value="Unassembled WGS sequence"/>
</dbReference>
<dbReference type="Pfam" id="PF00702">
    <property type="entry name" value="Hydrolase"/>
    <property type="match status" value="1"/>
</dbReference>
<name>A0A9W8I7A7_9FUNG</name>
<reference evidence="1" key="1">
    <citation type="submission" date="2022-07" db="EMBL/GenBank/DDBJ databases">
        <title>Phylogenomic reconstructions and comparative analyses of Kickxellomycotina fungi.</title>
        <authorList>
            <person name="Reynolds N.K."/>
            <person name="Stajich J.E."/>
            <person name="Barry K."/>
            <person name="Grigoriev I.V."/>
            <person name="Crous P."/>
            <person name="Smith M.E."/>
        </authorList>
    </citation>
    <scope>NUCLEOTIDE SEQUENCE</scope>
    <source>
        <strain evidence="1">NRRL 1566</strain>
    </source>
</reference>
<organism evidence="1 2">
    <name type="scientific">Coemansia brasiliensis</name>
    <dbReference type="NCBI Taxonomy" id="2650707"/>
    <lineage>
        <taxon>Eukaryota</taxon>
        <taxon>Fungi</taxon>
        <taxon>Fungi incertae sedis</taxon>
        <taxon>Zoopagomycota</taxon>
        <taxon>Kickxellomycotina</taxon>
        <taxon>Kickxellomycetes</taxon>
        <taxon>Kickxellales</taxon>
        <taxon>Kickxellaceae</taxon>
        <taxon>Coemansia</taxon>
    </lineage>
</organism>
<dbReference type="EMBL" id="JANBUW010000055">
    <property type="protein sequence ID" value="KAJ2849855.1"/>
    <property type="molecule type" value="Genomic_DNA"/>
</dbReference>
<dbReference type="AlphaFoldDB" id="A0A9W8I7A7"/>
<dbReference type="Gene3D" id="3.40.50.1000">
    <property type="entry name" value="HAD superfamily/HAD-like"/>
    <property type="match status" value="1"/>
</dbReference>
<dbReference type="SFLD" id="SFLDS00003">
    <property type="entry name" value="Haloacid_Dehalogenase"/>
    <property type="match status" value="1"/>
</dbReference>
<dbReference type="SUPFAM" id="SSF56784">
    <property type="entry name" value="HAD-like"/>
    <property type="match status" value="1"/>
</dbReference>
<accession>A0A9W8I7A7</accession>
<dbReference type="PANTHER" id="PTHR43481">
    <property type="entry name" value="FRUCTOSE-1-PHOSPHATE PHOSPHATASE"/>
    <property type="match status" value="1"/>
</dbReference>
<evidence type="ECO:0000313" key="2">
    <source>
        <dbReference type="Proteomes" id="UP001139887"/>
    </source>
</evidence>
<dbReference type="InterPro" id="IPR023214">
    <property type="entry name" value="HAD_sf"/>
</dbReference>
<dbReference type="InterPro" id="IPR006439">
    <property type="entry name" value="HAD-SF_hydro_IA"/>
</dbReference>